<dbReference type="InterPro" id="IPR023405">
    <property type="entry name" value="Topo_IA_core_domain"/>
</dbReference>
<evidence type="ECO:0000313" key="17">
    <source>
        <dbReference type="Proteomes" id="UP000617628"/>
    </source>
</evidence>
<dbReference type="SUPFAM" id="SSF56712">
    <property type="entry name" value="Prokaryotic type I DNA topoisomerase"/>
    <property type="match status" value="1"/>
</dbReference>
<evidence type="ECO:0000256" key="7">
    <source>
        <dbReference type="ARBA" id="ARBA00023125"/>
    </source>
</evidence>
<dbReference type="InterPro" id="IPR000380">
    <property type="entry name" value="Topo_IA"/>
</dbReference>
<evidence type="ECO:0000256" key="11">
    <source>
        <dbReference type="ARBA" id="ARBA00032235"/>
    </source>
</evidence>
<evidence type="ECO:0000256" key="2">
    <source>
        <dbReference type="ARBA" id="ARBA00009446"/>
    </source>
</evidence>
<dbReference type="SMART" id="SM00493">
    <property type="entry name" value="TOPRIM"/>
    <property type="match status" value="1"/>
</dbReference>
<dbReference type="PRINTS" id="PR00417">
    <property type="entry name" value="PRTPISMRASEI"/>
</dbReference>
<keyword evidence="7" id="KW-0238">DNA-binding</keyword>
<dbReference type="GO" id="GO:0043597">
    <property type="term" value="C:cytoplasmic replication fork"/>
    <property type="evidence" value="ECO:0007669"/>
    <property type="project" value="TreeGrafter"/>
</dbReference>
<accession>A0A934RZX6</accession>
<keyword evidence="4" id="KW-0479">Metal-binding</keyword>
<dbReference type="CDD" id="cd03362">
    <property type="entry name" value="TOPRIM_TopoIA_TopoIII"/>
    <property type="match status" value="1"/>
</dbReference>
<evidence type="ECO:0000256" key="1">
    <source>
        <dbReference type="ARBA" id="ARBA00000213"/>
    </source>
</evidence>
<dbReference type="PROSITE" id="PS52039">
    <property type="entry name" value="TOPO_IA_2"/>
    <property type="match status" value="1"/>
</dbReference>
<dbReference type="EC" id="5.6.2.1" evidence="3"/>
<evidence type="ECO:0000256" key="5">
    <source>
        <dbReference type="ARBA" id="ARBA00022842"/>
    </source>
</evidence>
<feature type="domain" description="Topo IA-type catalytic" evidence="15">
    <location>
        <begin position="153"/>
        <end position="610"/>
    </location>
</feature>
<dbReference type="PROSITE" id="PS50880">
    <property type="entry name" value="TOPRIM"/>
    <property type="match status" value="1"/>
</dbReference>
<dbReference type="InterPro" id="IPR006171">
    <property type="entry name" value="TOPRIM_dom"/>
</dbReference>
<organism evidence="16 17">
    <name type="scientific">Pelagicoccus mobilis</name>
    <dbReference type="NCBI Taxonomy" id="415221"/>
    <lineage>
        <taxon>Bacteria</taxon>
        <taxon>Pseudomonadati</taxon>
        <taxon>Verrucomicrobiota</taxon>
        <taxon>Opitutia</taxon>
        <taxon>Puniceicoccales</taxon>
        <taxon>Pelagicoccaceae</taxon>
        <taxon>Pelagicoccus</taxon>
    </lineage>
</organism>
<feature type="domain" description="Toprim" evidence="14">
    <location>
        <begin position="2"/>
        <end position="136"/>
    </location>
</feature>
<evidence type="ECO:0000256" key="8">
    <source>
        <dbReference type="ARBA" id="ARBA00023235"/>
    </source>
</evidence>
<evidence type="ECO:0000256" key="9">
    <source>
        <dbReference type="ARBA" id="ARBA00030003"/>
    </source>
</evidence>
<dbReference type="SMART" id="SM00437">
    <property type="entry name" value="TOP1Ac"/>
    <property type="match status" value="1"/>
</dbReference>
<evidence type="ECO:0000259" key="14">
    <source>
        <dbReference type="PROSITE" id="PS50880"/>
    </source>
</evidence>
<dbReference type="EMBL" id="JAENIL010000033">
    <property type="protein sequence ID" value="MBK1878625.1"/>
    <property type="molecule type" value="Genomic_DNA"/>
</dbReference>
<dbReference type="InterPro" id="IPR023406">
    <property type="entry name" value="Topo_IA_AS"/>
</dbReference>
<dbReference type="PANTHER" id="PTHR11390">
    <property type="entry name" value="PROKARYOTIC DNA TOPOISOMERASE"/>
    <property type="match status" value="1"/>
</dbReference>
<gene>
    <name evidence="16" type="ORF">JIN87_17220</name>
</gene>
<dbReference type="GO" id="GO:0006310">
    <property type="term" value="P:DNA recombination"/>
    <property type="evidence" value="ECO:0007669"/>
    <property type="project" value="TreeGrafter"/>
</dbReference>
<dbReference type="InterPro" id="IPR003602">
    <property type="entry name" value="Topo_IA_DNA-bd_dom"/>
</dbReference>
<dbReference type="NCBIfam" id="NF005829">
    <property type="entry name" value="PRK07726.1"/>
    <property type="match status" value="1"/>
</dbReference>
<evidence type="ECO:0000256" key="12">
    <source>
        <dbReference type="ARBA" id="ARBA00032877"/>
    </source>
</evidence>
<keyword evidence="6" id="KW-0799">Topoisomerase</keyword>
<dbReference type="InterPro" id="IPR003601">
    <property type="entry name" value="Topo_IA_2"/>
</dbReference>
<dbReference type="SMART" id="SM00436">
    <property type="entry name" value="TOP1Bc"/>
    <property type="match status" value="1"/>
</dbReference>
<proteinExistence type="inferred from homology"/>
<dbReference type="InterPro" id="IPR013825">
    <property type="entry name" value="Topo_IA_cen_sub2"/>
</dbReference>
<evidence type="ECO:0000256" key="10">
    <source>
        <dbReference type="ARBA" id="ARBA00031985"/>
    </source>
</evidence>
<feature type="compositionally biased region" description="Polar residues" evidence="13">
    <location>
        <begin position="475"/>
        <end position="484"/>
    </location>
</feature>
<keyword evidence="5" id="KW-0460">Magnesium</keyword>
<comment type="similarity">
    <text evidence="2">Belongs to the type IA topoisomerase family.</text>
</comment>
<dbReference type="Gene3D" id="1.10.290.10">
    <property type="entry name" value="Topoisomerase I, domain 4"/>
    <property type="match status" value="1"/>
</dbReference>
<dbReference type="Pfam" id="PF13342">
    <property type="entry name" value="Toprim_Crpt"/>
    <property type="match status" value="2"/>
</dbReference>
<dbReference type="GO" id="GO:0003917">
    <property type="term" value="F:DNA topoisomerase type I (single strand cut, ATP-independent) activity"/>
    <property type="evidence" value="ECO:0007669"/>
    <property type="project" value="UniProtKB-EC"/>
</dbReference>
<dbReference type="GO" id="GO:0046872">
    <property type="term" value="F:metal ion binding"/>
    <property type="evidence" value="ECO:0007669"/>
    <property type="project" value="UniProtKB-KW"/>
</dbReference>
<dbReference type="Pfam" id="PF01131">
    <property type="entry name" value="Topoisom_bac"/>
    <property type="match status" value="1"/>
</dbReference>
<dbReference type="InterPro" id="IPR005738">
    <property type="entry name" value="TopoIII"/>
</dbReference>
<protein>
    <recommendedName>
        <fullName evidence="3">DNA topoisomerase</fullName>
        <ecNumber evidence="3">5.6.2.1</ecNumber>
    </recommendedName>
    <alternativeName>
        <fullName evidence="12">Omega-protein</fullName>
    </alternativeName>
    <alternativeName>
        <fullName evidence="11">Relaxing enzyme</fullName>
    </alternativeName>
    <alternativeName>
        <fullName evidence="9">Swivelase</fullName>
    </alternativeName>
    <alternativeName>
        <fullName evidence="10">Untwisting enzyme</fullName>
    </alternativeName>
</protein>
<dbReference type="Proteomes" id="UP000617628">
    <property type="component" value="Unassembled WGS sequence"/>
</dbReference>
<evidence type="ECO:0000256" key="4">
    <source>
        <dbReference type="ARBA" id="ARBA00022723"/>
    </source>
</evidence>
<dbReference type="GO" id="GO:0006265">
    <property type="term" value="P:DNA topological change"/>
    <property type="evidence" value="ECO:0007669"/>
    <property type="project" value="InterPro"/>
</dbReference>
<feature type="region of interest" description="Disordered" evidence="13">
    <location>
        <begin position="468"/>
        <end position="493"/>
    </location>
</feature>
<evidence type="ECO:0000256" key="13">
    <source>
        <dbReference type="SAM" id="MobiDB-lite"/>
    </source>
</evidence>
<evidence type="ECO:0000256" key="6">
    <source>
        <dbReference type="ARBA" id="ARBA00023029"/>
    </source>
</evidence>
<dbReference type="InterPro" id="IPR013497">
    <property type="entry name" value="Topo_IA_cen"/>
</dbReference>
<name>A0A934RZX6_9BACT</name>
<keyword evidence="8" id="KW-0413">Isomerase</keyword>
<dbReference type="InterPro" id="IPR013826">
    <property type="entry name" value="Topo_IA_cen_sub3"/>
</dbReference>
<comment type="caution">
    <text evidence="16">The sequence shown here is derived from an EMBL/GenBank/DDBJ whole genome shotgun (WGS) entry which is preliminary data.</text>
</comment>
<feature type="compositionally biased region" description="Basic residues" evidence="13">
    <location>
        <begin position="829"/>
        <end position="849"/>
    </location>
</feature>
<feature type="region of interest" description="Disordered" evidence="13">
    <location>
        <begin position="826"/>
        <end position="849"/>
    </location>
</feature>
<dbReference type="RefSeq" id="WP_200356837.1">
    <property type="nucleotide sequence ID" value="NZ_JAENIL010000033.1"/>
</dbReference>
<dbReference type="Pfam" id="PF01751">
    <property type="entry name" value="Toprim"/>
    <property type="match status" value="1"/>
</dbReference>
<evidence type="ECO:0000259" key="15">
    <source>
        <dbReference type="PROSITE" id="PS52039"/>
    </source>
</evidence>
<dbReference type="InterPro" id="IPR034144">
    <property type="entry name" value="TOPRIM_TopoIII"/>
</dbReference>
<dbReference type="NCBIfam" id="NF006032">
    <property type="entry name" value="PRK08173.1"/>
    <property type="match status" value="1"/>
</dbReference>
<evidence type="ECO:0000313" key="16">
    <source>
        <dbReference type="EMBL" id="MBK1878625.1"/>
    </source>
</evidence>
<dbReference type="Gene3D" id="1.10.460.10">
    <property type="entry name" value="Topoisomerase I, domain 2"/>
    <property type="match status" value="1"/>
</dbReference>
<dbReference type="PROSITE" id="PS00396">
    <property type="entry name" value="TOPO_IA_1"/>
    <property type="match status" value="1"/>
</dbReference>
<dbReference type="InterPro" id="IPR025589">
    <property type="entry name" value="Toprim_C_rpt"/>
</dbReference>
<reference evidence="16" key="1">
    <citation type="submission" date="2021-01" db="EMBL/GenBank/DDBJ databases">
        <title>Modified the classification status of verrucomicrobia.</title>
        <authorList>
            <person name="Feng X."/>
        </authorList>
    </citation>
    <scope>NUCLEOTIDE SEQUENCE</scope>
    <source>
        <strain evidence="16">KCTC 13126</strain>
    </source>
</reference>
<dbReference type="GO" id="GO:0006281">
    <property type="term" value="P:DNA repair"/>
    <property type="evidence" value="ECO:0007669"/>
    <property type="project" value="TreeGrafter"/>
</dbReference>
<dbReference type="InterPro" id="IPR013824">
    <property type="entry name" value="Topo_IA_cen_sub1"/>
</dbReference>
<dbReference type="PANTHER" id="PTHR11390:SF21">
    <property type="entry name" value="DNA TOPOISOMERASE 3-ALPHA"/>
    <property type="match status" value="1"/>
</dbReference>
<dbReference type="NCBIfam" id="TIGR01056">
    <property type="entry name" value="topB"/>
    <property type="match status" value="1"/>
</dbReference>
<evidence type="ECO:0000256" key="3">
    <source>
        <dbReference type="ARBA" id="ARBA00012891"/>
    </source>
</evidence>
<dbReference type="Gene3D" id="2.70.20.10">
    <property type="entry name" value="Topoisomerase I, domain 3"/>
    <property type="match status" value="1"/>
</dbReference>
<keyword evidence="17" id="KW-1185">Reference proteome</keyword>
<dbReference type="CDD" id="cd00186">
    <property type="entry name" value="TOP1Ac"/>
    <property type="match status" value="1"/>
</dbReference>
<comment type="catalytic activity">
    <reaction evidence="1">
        <text>ATP-independent breakage of single-stranded DNA, followed by passage and rejoining.</text>
        <dbReference type="EC" id="5.6.2.1"/>
    </reaction>
</comment>
<dbReference type="Gene3D" id="3.40.50.140">
    <property type="match status" value="1"/>
</dbReference>
<dbReference type="AlphaFoldDB" id="A0A934RZX6"/>
<sequence length="849" mass="95741">MKSLVIAEKPSVARDLCKAVGGKFAKHDEYFESDDYVITSAVGHIVELCMPEDYDKRDAFWRLANLPIIPKTFKLKPIEKTESKFKAIRKLMKRNDIGTVINACDAGREGELIFSYVYKMAKSKLPVKRLWMLSMTTTAIRKSFEQLREGEEMQQLADAAQSRSEADWLIGINCTRGVTKRLYGSRAGNVAGVGRVQTPTLAIVVEREKLILAFKPRPYWRIVSDFGITNGSYQGVYQKPNFKKGDDEHDRIDRIWTEEEAKQIAATLEGSPSANVSEEKKKSRQASQRLYDLTTLQREANNRFGFSARRTLQLAQSLYEKHKMITYPRTDSRALPEDYPETVRTTLSSLEDLFGEVATRPVSKNWVNPADKRIFNNKKISDHFAIIPTADSRKKLNDDEAKIFDMICRRFISIFYPSAEFDVTTRISEVQGHNFKTEGKVLVSPGWLEVYGKSVTVAGVDDTLPALSDADGSPATAQVESYETLSEETKPPPRYTEATLLSAMEGAGKLVEDDELADAMKESGLGTPATRAQIIERLIAERYLERDHRALCPTPKAETLLEFLTCINAEALTKPELTGEWEYKLHKIENGELDRKIFLKEIVDMTKTVVESIKSFQENDEDLLPSDLKSPIDGQPLFESMRAYKTKGDKKPEEGEKDTRFAIYKIIGNRKMKMEELRELTEKGRVGPIDGFRSKSGKHYSANLYLDPDTHRVKFDFGNGEGGENGSGSIDFSTLEPVAKCPRTGGDLFETPAAYIVRVVDGDKETTPIRVSRKILDREIPREQVIKLLTDGKTDLLDKFWSKRTKRPFDAYLVLQASGQTKFEFPPRAAKKGAKKAAKKAAKKVAKSS</sequence>
<dbReference type="GO" id="GO:0003677">
    <property type="term" value="F:DNA binding"/>
    <property type="evidence" value="ECO:0007669"/>
    <property type="project" value="UniProtKB-KW"/>
</dbReference>